<evidence type="ECO:0008006" key="3">
    <source>
        <dbReference type="Google" id="ProtNLM"/>
    </source>
</evidence>
<gene>
    <name evidence="1" type="ORF">B0T18DRAFT_437097</name>
</gene>
<dbReference type="SUPFAM" id="SSF48403">
    <property type="entry name" value="Ankyrin repeat"/>
    <property type="match status" value="1"/>
</dbReference>
<dbReference type="PANTHER" id="PTHR10039">
    <property type="entry name" value="AMELOGENIN"/>
    <property type="match status" value="1"/>
</dbReference>
<proteinExistence type="predicted"/>
<name>A0AA40K8S3_9PEZI</name>
<evidence type="ECO:0000313" key="1">
    <source>
        <dbReference type="EMBL" id="KAK0749612.1"/>
    </source>
</evidence>
<dbReference type="EMBL" id="JAUKUD010000003">
    <property type="protein sequence ID" value="KAK0749612.1"/>
    <property type="molecule type" value="Genomic_DNA"/>
</dbReference>
<dbReference type="PANTHER" id="PTHR10039:SF10">
    <property type="entry name" value="NACHT DOMAIN-CONTAINING PROTEIN"/>
    <property type="match status" value="1"/>
</dbReference>
<accession>A0AA40K8S3</accession>
<dbReference type="AlphaFoldDB" id="A0AA40K8S3"/>
<keyword evidence="2" id="KW-1185">Reference proteome</keyword>
<dbReference type="Proteomes" id="UP001172155">
    <property type="component" value="Unassembled WGS sequence"/>
</dbReference>
<dbReference type="Gene3D" id="1.25.40.20">
    <property type="entry name" value="Ankyrin repeat-containing domain"/>
    <property type="match status" value="1"/>
</dbReference>
<organism evidence="1 2">
    <name type="scientific">Schizothecium vesticola</name>
    <dbReference type="NCBI Taxonomy" id="314040"/>
    <lineage>
        <taxon>Eukaryota</taxon>
        <taxon>Fungi</taxon>
        <taxon>Dikarya</taxon>
        <taxon>Ascomycota</taxon>
        <taxon>Pezizomycotina</taxon>
        <taxon>Sordariomycetes</taxon>
        <taxon>Sordariomycetidae</taxon>
        <taxon>Sordariales</taxon>
        <taxon>Schizotheciaceae</taxon>
        <taxon>Schizothecium</taxon>
    </lineage>
</organism>
<sequence>MTGPKYQLKQLFSLFRDLLKNNAPLKIFMSSRYDSEIEADLPPGVTKMELRPSRRRDHAIAAFLVTGINLPAAFQERVVEELALKSHGSAIWLRIANQKGLAMALNRLPSSKGLAELYGKLFEKISEDIADNKMLLQRALEILAVARRPLTLEELASVVFVTNPVGEDATTFSELDELAHTEGGQIPRLRLVHLSLKQLLLTAPPSECCWDDEAGLLALGDPFDDYDGNDTNSNEVNAQTPASAISNLSRSPSADFDPSELGFGHFFAYAAAYWTVHFSDKDSQRLENWVEQWRRPSCGRTPERDFPGYDFGVDPLVVAAQFGPAALVTDLLALHLDGSVLTQDSVWTAIPYLTRRGLIAALGDLVHDETLGPTLVCCKFLYTAMPEWRQSTVEPGNTNTNTSKEWEDIFAFVISHLRGDLLECGNDMLRRAARHGCLGLIQKLFEGGRDRSIGEAAFEGHADVVRFLCEQPGLESHLQHRNQLGYTVFHLAARLSNPDDVFRILMRHWPEGIDIESNGGDTPLI</sequence>
<reference evidence="1" key="1">
    <citation type="submission" date="2023-06" db="EMBL/GenBank/DDBJ databases">
        <title>Genome-scale phylogeny and comparative genomics of the fungal order Sordariales.</title>
        <authorList>
            <consortium name="Lawrence Berkeley National Laboratory"/>
            <person name="Hensen N."/>
            <person name="Bonometti L."/>
            <person name="Westerberg I."/>
            <person name="Brannstrom I.O."/>
            <person name="Guillou S."/>
            <person name="Cros-Aarteil S."/>
            <person name="Calhoun S."/>
            <person name="Haridas S."/>
            <person name="Kuo A."/>
            <person name="Mondo S."/>
            <person name="Pangilinan J."/>
            <person name="Riley R."/>
            <person name="LaButti K."/>
            <person name="Andreopoulos B."/>
            <person name="Lipzen A."/>
            <person name="Chen C."/>
            <person name="Yanf M."/>
            <person name="Daum C."/>
            <person name="Ng V."/>
            <person name="Clum A."/>
            <person name="Steindorff A."/>
            <person name="Ohm R."/>
            <person name="Martin F."/>
            <person name="Silar P."/>
            <person name="Natvig D."/>
            <person name="Lalanne C."/>
            <person name="Gautier V."/>
            <person name="Ament-velasquez S.L."/>
            <person name="Kruys A."/>
            <person name="Hutchinson M.I."/>
            <person name="Powell A.J."/>
            <person name="Barry K."/>
            <person name="Miller A.N."/>
            <person name="Grigoriev I.V."/>
            <person name="Debuchy R."/>
            <person name="Gladieux P."/>
            <person name="Thoren M.H."/>
            <person name="Johannesson H."/>
        </authorList>
    </citation>
    <scope>NUCLEOTIDE SEQUENCE</scope>
    <source>
        <strain evidence="1">SMH3187-1</strain>
    </source>
</reference>
<evidence type="ECO:0000313" key="2">
    <source>
        <dbReference type="Proteomes" id="UP001172155"/>
    </source>
</evidence>
<comment type="caution">
    <text evidence="1">The sequence shown here is derived from an EMBL/GenBank/DDBJ whole genome shotgun (WGS) entry which is preliminary data.</text>
</comment>
<protein>
    <recommendedName>
        <fullName evidence="3">Ankyrin</fullName>
    </recommendedName>
</protein>
<dbReference type="InterPro" id="IPR036770">
    <property type="entry name" value="Ankyrin_rpt-contain_sf"/>
</dbReference>